<gene>
    <name evidence="1" type="ORF">ACFOX0_00140</name>
</gene>
<protein>
    <submittedName>
        <fullName evidence="1">Adenosylcobinamide amidohydrolase</fullName>
    </submittedName>
</protein>
<reference evidence="2" key="1">
    <citation type="journal article" date="2019" name="Int. J. Syst. Evol. Microbiol.">
        <title>The Global Catalogue of Microorganisms (GCM) 10K type strain sequencing project: providing services to taxonomists for standard genome sequencing and annotation.</title>
        <authorList>
            <consortium name="The Broad Institute Genomics Platform"/>
            <consortium name="The Broad Institute Genome Sequencing Center for Infectious Disease"/>
            <person name="Wu L."/>
            <person name="Ma J."/>
        </authorList>
    </citation>
    <scope>NUCLEOTIDE SEQUENCE [LARGE SCALE GENOMIC DNA]</scope>
    <source>
        <strain evidence="2">2902at01</strain>
    </source>
</reference>
<comment type="caution">
    <text evidence="1">The sequence shown here is derived from an EMBL/GenBank/DDBJ whole genome shotgun (WGS) entry which is preliminary data.</text>
</comment>
<dbReference type="InterPro" id="IPR002808">
    <property type="entry name" value="AdoCbi_amidolase"/>
</dbReference>
<sequence>MFSEPVLRFRAEDGDDVPFLLWRTTRPLRAVSTAPLGGGLGVRHWVLNATVPMSYRRDDPDAHLAELAGDLGLSGPGVGHLTGVDVAELVVRSDDGVRVWATVGLGAPVWAAAPAGPVVDPAGPADQVDPVGPAGVDAGHPVGTVNIVALLPVGLSDAALVNAVGTVTEAKAQALWDLGLPATGTATDAVTVLCPTEEPAERYGGPRSRWGAPLARAVHRAVRDGGAVVRPAWSDRVGPTAPGPTAL</sequence>
<evidence type="ECO:0000313" key="1">
    <source>
        <dbReference type="EMBL" id="MFC4104348.1"/>
    </source>
</evidence>
<dbReference type="PANTHER" id="PTHR35336">
    <property type="entry name" value="ADENOSYLCOBINAMIDE AMIDOHYDROLASE"/>
    <property type="match status" value="1"/>
</dbReference>
<organism evidence="1 2">
    <name type="scientific">Micromonospora zhanjiangensis</name>
    <dbReference type="NCBI Taxonomy" id="1522057"/>
    <lineage>
        <taxon>Bacteria</taxon>
        <taxon>Bacillati</taxon>
        <taxon>Actinomycetota</taxon>
        <taxon>Actinomycetes</taxon>
        <taxon>Micromonosporales</taxon>
        <taxon>Micromonosporaceae</taxon>
        <taxon>Micromonospora</taxon>
    </lineage>
</organism>
<proteinExistence type="predicted"/>
<dbReference type="RefSeq" id="WP_377541277.1">
    <property type="nucleotide sequence ID" value="NZ_JBHSBN010000001.1"/>
</dbReference>
<dbReference type="Proteomes" id="UP001595868">
    <property type="component" value="Unassembled WGS sequence"/>
</dbReference>
<accession>A0ABV8KE75</accession>
<dbReference type="PANTHER" id="PTHR35336:SF5">
    <property type="entry name" value="ADENOSYLCOBINAMIDE AMIDOHYDROLASE"/>
    <property type="match status" value="1"/>
</dbReference>
<dbReference type="EMBL" id="JBHSBN010000001">
    <property type="protein sequence ID" value="MFC4104348.1"/>
    <property type="molecule type" value="Genomic_DNA"/>
</dbReference>
<keyword evidence="2" id="KW-1185">Reference proteome</keyword>
<dbReference type="Pfam" id="PF01955">
    <property type="entry name" value="CbiZ"/>
    <property type="match status" value="1"/>
</dbReference>
<evidence type="ECO:0000313" key="2">
    <source>
        <dbReference type="Proteomes" id="UP001595868"/>
    </source>
</evidence>
<dbReference type="InterPro" id="IPR052209">
    <property type="entry name" value="CbiZ"/>
</dbReference>
<name>A0ABV8KE75_9ACTN</name>